<organism evidence="2 3">
    <name type="scientific">Candidatus Scalindua rubra</name>
    <dbReference type="NCBI Taxonomy" id="1872076"/>
    <lineage>
        <taxon>Bacteria</taxon>
        <taxon>Pseudomonadati</taxon>
        <taxon>Planctomycetota</taxon>
        <taxon>Candidatus Brocadiia</taxon>
        <taxon>Candidatus Brocadiales</taxon>
        <taxon>Candidatus Scalinduaceae</taxon>
        <taxon>Candidatus Scalindua</taxon>
    </lineage>
</organism>
<feature type="transmembrane region" description="Helical" evidence="1">
    <location>
        <begin position="359"/>
        <end position="378"/>
    </location>
</feature>
<name>A0A1E3X782_9BACT</name>
<dbReference type="Proteomes" id="UP000094056">
    <property type="component" value="Unassembled WGS sequence"/>
</dbReference>
<dbReference type="EMBL" id="MAYW01000115">
    <property type="protein sequence ID" value="ODS31475.1"/>
    <property type="molecule type" value="Genomic_DNA"/>
</dbReference>
<dbReference type="InterPro" id="IPR031599">
    <property type="entry name" value="ABC_tran_2"/>
</dbReference>
<feature type="transmembrane region" description="Helical" evidence="1">
    <location>
        <begin position="510"/>
        <end position="535"/>
    </location>
</feature>
<feature type="transmembrane region" description="Helical" evidence="1">
    <location>
        <begin position="434"/>
        <end position="463"/>
    </location>
</feature>
<reference evidence="2 3" key="1">
    <citation type="submission" date="2016-07" db="EMBL/GenBank/DDBJ databases">
        <title>Draft genome of Scalindua rubra, obtained from a brine-seawater interface in the Red Sea, sheds light on salt adaptation in anammox bacteria.</title>
        <authorList>
            <person name="Speth D.R."/>
            <person name="Lagkouvardos I."/>
            <person name="Wang Y."/>
            <person name="Qian P.-Y."/>
            <person name="Dutilh B.E."/>
            <person name="Jetten M.S."/>
        </authorList>
    </citation>
    <scope>NUCLEOTIDE SEQUENCE [LARGE SCALE GENOMIC DNA]</scope>
    <source>
        <strain evidence="2">BSI-1</strain>
    </source>
</reference>
<sequence>MRELINARIFSIRNNISFLINLSPKKFVYGLIFILASTAGIYFAIYSGLNFIVSLGGLGSVIIKKIIFILFFILFFLVGVSFGVLFYGLSFKSKEAQFLLALPLPREKILSFKFIEAAVFASWIPFLGIFFFFLAYSNIGNAGSSLAFISLVFSAPFFIISCFFGYLLALFVARYFNLKRIFFTAGLILFFIFIFYSNFFISPEREDIFYYLSEEVFFLKFSKMWFLPFSWPGYGIIAFEDYDFKKSFLYLANLWTLALLCLTFLSSPGKVFISIYHRQFTGQKKKTKSQDYLTLVFSRFELPSYLRAFIVKDIKLFVRESSLWLQFLIFFGILFFYFLNLRNLSYHLLEPMWRNLLTFLNTFSILCIISAMSIRFVFPQWSLEGRNFWILKLTPISLRKIFLEKFLLAVTFLSLISLLLISISNLMLKIPPSFFFFTLFIVLLSTITLVSISLGLGGYFVNFKEEYYLKAVESLGGFITLVISFGYIFLTISLFSLITHLYFIGKLPRFKMILVFVVILWSVLSIFVSLISLGLGMKELSRKEY</sequence>
<evidence type="ECO:0008006" key="4">
    <source>
        <dbReference type="Google" id="ProtNLM"/>
    </source>
</evidence>
<feature type="transmembrane region" description="Helical" evidence="1">
    <location>
        <begin position="406"/>
        <end position="428"/>
    </location>
</feature>
<evidence type="ECO:0000313" key="3">
    <source>
        <dbReference type="Proteomes" id="UP000094056"/>
    </source>
</evidence>
<feature type="transmembrane region" description="Helical" evidence="1">
    <location>
        <begin position="254"/>
        <end position="276"/>
    </location>
</feature>
<feature type="transmembrane region" description="Helical" evidence="1">
    <location>
        <begin position="66"/>
        <end position="89"/>
    </location>
</feature>
<keyword evidence="1" id="KW-1133">Transmembrane helix</keyword>
<dbReference type="AlphaFoldDB" id="A0A1E3X782"/>
<feature type="transmembrane region" description="Helical" evidence="1">
    <location>
        <begin position="146"/>
        <end position="169"/>
    </location>
</feature>
<keyword evidence="1" id="KW-0812">Transmembrane</keyword>
<feature type="transmembrane region" description="Helical" evidence="1">
    <location>
        <begin position="27"/>
        <end position="46"/>
    </location>
</feature>
<feature type="transmembrane region" description="Helical" evidence="1">
    <location>
        <begin position="181"/>
        <end position="201"/>
    </location>
</feature>
<dbReference type="Pfam" id="PF16949">
    <property type="entry name" value="ABC_tran_2"/>
    <property type="match status" value="1"/>
</dbReference>
<accession>A0A1E3X782</accession>
<comment type="caution">
    <text evidence="2">The sequence shown here is derived from an EMBL/GenBank/DDBJ whole genome shotgun (WGS) entry which is preliminary data.</text>
</comment>
<feature type="transmembrane region" description="Helical" evidence="1">
    <location>
        <begin position="110"/>
        <end position="134"/>
    </location>
</feature>
<feature type="transmembrane region" description="Helical" evidence="1">
    <location>
        <begin position="322"/>
        <end position="339"/>
    </location>
</feature>
<feature type="transmembrane region" description="Helical" evidence="1">
    <location>
        <begin position="475"/>
        <end position="504"/>
    </location>
</feature>
<gene>
    <name evidence="2" type="ORF">SCARUB_03406</name>
</gene>
<keyword evidence="1" id="KW-0472">Membrane</keyword>
<protein>
    <recommendedName>
        <fullName evidence="4">ABC-2 type transport system permease protein</fullName>
    </recommendedName>
</protein>
<evidence type="ECO:0000256" key="1">
    <source>
        <dbReference type="SAM" id="Phobius"/>
    </source>
</evidence>
<evidence type="ECO:0000313" key="2">
    <source>
        <dbReference type="EMBL" id="ODS31475.1"/>
    </source>
</evidence>
<proteinExistence type="predicted"/>